<dbReference type="Proteomes" id="UP000775213">
    <property type="component" value="Unassembled WGS sequence"/>
</dbReference>
<sequence>MANMTATKEILGKDECMDYLGRDLIQASISSTTNARSLYEVRIGKLDNNVLVNIAEEKCYKFLRGLRDELRHPLVLLRIQNFSQLVGRVRLVENDLIILAFRHDMIKKRSREDMNRAK</sequence>
<protein>
    <submittedName>
        <fullName evidence="1">Uncharacterized protein</fullName>
    </submittedName>
</protein>
<name>A0AAV7FW44_DENCH</name>
<reference evidence="1 2" key="1">
    <citation type="journal article" date="2021" name="Hortic Res">
        <title>Chromosome-scale assembly of the Dendrobium chrysotoxum genome enhances the understanding of orchid evolution.</title>
        <authorList>
            <person name="Zhang Y."/>
            <person name="Zhang G.Q."/>
            <person name="Zhang D."/>
            <person name="Liu X.D."/>
            <person name="Xu X.Y."/>
            <person name="Sun W.H."/>
            <person name="Yu X."/>
            <person name="Zhu X."/>
            <person name="Wang Z.W."/>
            <person name="Zhao X."/>
            <person name="Zhong W.Y."/>
            <person name="Chen H."/>
            <person name="Yin W.L."/>
            <person name="Huang T."/>
            <person name="Niu S.C."/>
            <person name="Liu Z.J."/>
        </authorList>
    </citation>
    <scope>NUCLEOTIDE SEQUENCE [LARGE SCALE GENOMIC DNA]</scope>
    <source>
        <strain evidence="1">Lindl</strain>
    </source>
</reference>
<evidence type="ECO:0000313" key="1">
    <source>
        <dbReference type="EMBL" id="KAH0448276.1"/>
    </source>
</evidence>
<dbReference type="EMBL" id="JAGFBR010000019">
    <property type="protein sequence ID" value="KAH0448276.1"/>
    <property type="molecule type" value="Genomic_DNA"/>
</dbReference>
<evidence type="ECO:0000313" key="2">
    <source>
        <dbReference type="Proteomes" id="UP000775213"/>
    </source>
</evidence>
<accession>A0AAV7FW44</accession>
<dbReference type="AlphaFoldDB" id="A0AAV7FW44"/>
<organism evidence="1 2">
    <name type="scientific">Dendrobium chrysotoxum</name>
    <name type="common">Orchid</name>
    <dbReference type="NCBI Taxonomy" id="161865"/>
    <lineage>
        <taxon>Eukaryota</taxon>
        <taxon>Viridiplantae</taxon>
        <taxon>Streptophyta</taxon>
        <taxon>Embryophyta</taxon>
        <taxon>Tracheophyta</taxon>
        <taxon>Spermatophyta</taxon>
        <taxon>Magnoliopsida</taxon>
        <taxon>Liliopsida</taxon>
        <taxon>Asparagales</taxon>
        <taxon>Orchidaceae</taxon>
        <taxon>Epidendroideae</taxon>
        <taxon>Malaxideae</taxon>
        <taxon>Dendrobiinae</taxon>
        <taxon>Dendrobium</taxon>
    </lineage>
</organism>
<comment type="caution">
    <text evidence="1">The sequence shown here is derived from an EMBL/GenBank/DDBJ whole genome shotgun (WGS) entry which is preliminary data.</text>
</comment>
<keyword evidence="2" id="KW-1185">Reference proteome</keyword>
<proteinExistence type="predicted"/>
<gene>
    <name evidence="1" type="ORF">IEQ34_022076</name>
</gene>